<dbReference type="InterPro" id="IPR000073">
    <property type="entry name" value="AB_hydrolase_1"/>
</dbReference>
<comment type="caution">
    <text evidence="2">The sequence shown here is derived from an EMBL/GenBank/DDBJ whole genome shotgun (WGS) entry which is preliminary data.</text>
</comment>
<reference evidence="2 3" key="1">
    <citation type="journal article" date="2024" name="Nat. Commun.">
        <title>Phylogenomics reveals the evolutionary origins of lichenization in chlorophyte algae.</title>
        <authorList>
            <person name="Puginier C."/>
            <person name="Libourel C."/>
            <person name="Otte J."/>
            <person name="Skaloud P."/>
            <person name="Haon M."/>
            <person name="Grisel S."/>
            <person name="Petersen M."/>
            <person name="Berrin J.G."/>
            <person name="Delaux P.M."/>
            <person name="Dal Grande F."/>
            <person name="Keller J."/>
        </authorList>
    </citation>
    <scope>NUCLEOTIDE SEQUENCE [LARGE SCALE GENOMIC DNA]</scope>
    <source>
        <strain evidence="2 3">SAG 2043</strain>
    </source>
</reference>
<dbReference type="Proteomes" id="UP001489004">
    <property type="component" value="Unassembled WGS sequence"/>
</dbReference>
<keyword evidence="3" id="KW-1185">Reference proteome</keyword>
<organism evidence="2 3">
    <name type="scientific">[Myrmecia] bisecta</name>
    <dbReference type="NCBI Taxonomy" id="41462"/>
    <lineage>
        <taxon>Eukaryota</taxon>
        <taxon>Viridiplantae</taxon>
        <taxon>Chlorophyta</taxon>
        <taxon>core chlorophytes</taxon>
        <taxon>Trebouxiophyceae</taxon>
        <taxon>Trebouxiales</taxon>
        <taxon>Trebouxiaceae</taxon>
        <taxon>Myrmecia</taxon>
    </lineage>
</organism>
<protein>
    <recommendedName>
        <fullName evidence="1">AB hydrolase-1 domain-containing protein</fullName>
    </recommendedName>
</protein>
<name>A0AAW1R7Y4_9CHLO</name>
<dbReference type="Gene3D" id="3.40.50.1820">
    <property type="entry name" value="alpha/beta hydrolase"/>
    <property type="match status" value="1"/>
</dbReference>
<dbReference type="InterPro" id="IPR029058">
    <property type="entry name" value="AB_hydrolase_fold"/>
</dbReference>
<evidence type="ECO:0000313" key="2">
    <source>
        <dbReference type="EMBL" id="KAK9829491.1"/>
    </source>
</evidence>
<accession>A0AAW1R7Y4</accession>
<sequence length="246" mass="27630">MDMFTSRWQATWRTSSASQSWKGCHVFGHSLGAMVAVAAELQAPGTFHAMYLFEPGVYPLPVPEDAEGEPADLAAMNEFFAQIVEQRPAEYPSRQAALEGCRQFPDLRRLSPACLQAFVDHGFRERDDGSVELKCHPKLEAQLVRSNLSQQPYTYDDLRRIHCPVILASGWVGKGPHVDFLPMACRKAAPYLCNGHLEMFEAWDHLTPVRDPEAVARQIQLNFRAAADIALWPLFPNILIIPTSRL</sequence>
<proteinExistence type="predicted"/>
<gene>
    <name evidence="2" type="ORF">WJX72_006174</name>
</gene>
<feature type="domain" description="AB hydrolase-1" evidence="1">
    <location>
        <begin position="23"/>
        <end position="217"/>
    </location>
</feature>
<dbReference type="AlphaFoldDB" id="A0AAW1R7Y4"/>
<dbReference type="Pfam" id="PF12697">
    <property type="entry name" value="Abhydrolase_6"/>
    <property type="match status" value="1"/>
</dbReference>
<evidence type="ECO:0000259" key="1">
    <source>
        <dbReference type="Pfam" id="PF12697"/>
    </source>
</evidence>
<dbReference type="EMBL" id="JALJOR010000001">
    <property type="protein sequence ID" value="KAK9829491.1"/>
    <property type="molecule type" value="Genomic_DNA"/>
</dbReference>
<dbReference type="SUPFAM" id="SSF53474">
    <property type="entry name" value="alpha/beta-Hydrolases"/>
    <property type="match status" value="1"/>
</dbReference>
<evidence type="ECO:0000313" key="3">
    <source>
        <dbReference type="Proteomes" id="UP001489004"/>
    </source>
</evidence>